<dbReference type="Pfam" id="PF03023">
    <property type="entry name" value="MurJ"/>
    <property type="match status" value="1"/>
</dbReference>
<feature type="compositionally biased region" description="Polar residues" evidence="8">
    <location>
        <begin position="643"/>
        <end position="664"/>
    </location>
</feature>
<feature type="transmembrane region" description="Helical" evidence="9">
    <location>
        <begin position="408"/>
        <end position="428"/>
    </location>
</feature>
<feature type="region of interest" description="Disordered" evidence="8">
    <location>
        <begin position="1225"/>
        <end position="1259"/>
    </location>
</feature>
<dbReference type="CDD" id="cd13123">
    <property type="entry name" value="MATE_MurJ_like"/>
    <property type="match status" value="1"/>
</dbReference>
<keyword evidence="2" id="KW-1003">Cell membrane</keyword>
<feature type="region of interest" description="Disordered" evidence="8">
    <location>
        <begin position="1131"/>
        <end position="1154"/>
    </location>
</feature>
<evidence type="ECO:0000256" key="2">
    <source>
        <dbReference type="ARBA" id="ARBA00022475"/>
    </source>
</evidence>
<feature type="transmembrane region" description="Helical" evidence="9">
    <location>
        <begin position="1189"/>
        <end position="1207"/>
    </location>
</feature>
<comment type="caution">
    <text evidence="10">The sequence shown here is derived from an EMBL/GenBank/DDBJ whole genome shotgun (WGS) entry which is preliminary data.</text>
</comment>
<feature type="transmembrane region" description="Helical" evidence="9">
    <location>
        <begin position="373"/>
        <end position="396"/>
    </location>
</feature>
<evidence type="ECO:0000256" key="6">
    <source>
        <dbReference type="ARBA" id="ARBA00022989"/>
    </source>
</evidence>
<feature type="transmembrane region" description="Helical" evidence="9">
    <location>
        <begin position="38"/>
        <end position="57"/>
    </location>
</feature>
<feature type="transmembrane region" description="Helical" evidence="9">
    <location>
        <begin position="434"/>
        <end position="456"/>
    </location>
</feature>
<feature type="compositionally biased region" description="Polar residues" evidence="8">
    <location>
        <begin position="1131"/>
        <end position="1150"/>
    </location>
</feature>
<feature type="transmembrane region" description="Helical" evidence="9">
    <location>
        <begin position="63"/>
        <end position="85"/>
    </location>
</feature>
<feature type="transmembrane region" description="Helical" evidence="9">
    <location>
        <begin position="513"/>
        <end position="539"/>
    </location>
</feature>
<dbReference type="OrthoDB" id="9786339at2"/>
<evidence type="ECO:0000313" key="11">
    <source>
        <dbReference type="Proteomes" id="UP000216004"/>
    </source>
</evidence>
<dbReference type="EMBL" id="MWWS01000005">
    <property type="protein sequence ID" value="OZG49184.1"/>
    <property type="molecule type" value="Genomic_DNA"/>
</dbReference>
<sequence length="1375" mass="148454">MTSQGQAERDTENSVGRNSIIMASGTAASRVTGQIRTILLAAAIGTTGIAADAYQTGAMIPQVMFTLISGGIFNAVLVPQIVRTLKEEDAEDRLDKLITASIVLLLGLTLVLMLGTSVLTSIYLNSKWNPAQRALANAFTLWCMPQVFFYGLYTVLGQILAAKGRFTAYAWSSVGANIISCAGFIMFIAMFGNAQRQSIDFWTTGKIGLTAGAWTLGVAFQALMLFIPLIRSGFTYKPKWGIQGIGLRSMGPVAAWSLGVVIVDQLANIVNARITNGAPLEGNPFDIAGNGSYQNAYTLYMLPYSLIAVSVSTAIFPQLSQAVAEGRINDARDTLSRSLRNVGLMMCFFGIVMLVIPVPIIRALLPSVNVHESVLISGPLLGLTVGLAAVSAFLLIQRTFYAFEDGKQPFIFAAFSNTIQVVMVLIAVRVAPPQYWTAFVGLSMALSNIVSFPVLVHMLKQRFDGFLDGKRIGLTYAKAVVAAAVSGGLALLIKNPVTHLVGAQVTNRDGHMSWLQAVLICIIITLVIAAVYCMVLYALHTQELIDFIAVLAQRLGLSIPDHSQKDQTQASLPNISIIADVEAREETIAHRAARVVRSYTEPAASDEMEGALEQIENSAMADAGSMNPRIFNQSVRIAPKSFPHQTLQNPTGIHQGTDSPTNVPAQPRNPEPTQTPHGAHTSVQTDSQAAQAHGRRVQGSPQSPGTIRPRVSDILLNRYQLRTLLKQEPGLSAWEVEDKVLDRRSQLFIVTDNQSVNSVNTASADLALSSSRRFTPVYQLHTRDRISLIVCDLDAGSSLENYLNTPPMHNPSYEAIRTIIGESAQALGALYKLGLHTLTVSPSLIRLSPTGITIADAPVLSMIEPWQIGDTKDTSGSEGMVVRQLSGMLYALLVGSIPGSTPNSYPSLEALPEGIPKEFRIICMRGLRLPTTDGVSPIPLITLAELSALLGPWTPPEELTDQDMVWPKPDQQASIQAVTLQAVPPEHVLSIPSSVRPNDALAKNTTVEPKWGTNQLLFPESSEVEMLNLSNSDTDLFSIFDQRRVQNQLPSANRISHQELASWPTQAVDVSSVRQPTIQAHPSSPSVEQSPSPDQDKPAPTPPDSVRESNDNTELNVPVDDLFTHATETVPESETQVLPPSFSPSPQSRLASGMYSERNQSVEEEFDEDDLDDNVADAQLFGHYTTRSIVITIAAGLVVIGLIWASITVVGRLHGHIDAGNPWPNMSAAPLQGDNTNESAATPPIKHQPKEAGAVPPPKPLPANTTAYPTARQLFMNHPAGLDGVGWYVHLDAPHDVSRVVISIRQHSGQGQIFANATGSQPTPGTAVAQFAFDPSGTTEVRLQHPIHTQDLVIWVPTSALPQEGTLHFNNVTVY</sequence>
<keyword evidence="3 9" id="KW-0812">Transmembrane</keyword>
<dbReference type="Gene3D" id="1.10.510.10">
    <property type="entry name" value="Transferase(Phosphotransferase) domain 1"/>
    <property type="match status" value="1"/>
</dbReference>
<comment type="subcellular location">
    <subcellularLocation>
        <location evidence="1">Cell membrane</location>
        <topology evidence="1">Multi-pass membrane protein</topology>
    </subcellularLocation>
</comment>
<dbReference type="InterPro" id="IPR004268">
    <property type="entry name" value="MurJ"/>
</dbReference>
<evidence type="ECO:0000313" key="10">
    <source>
        <dbReference type="EMBL" id="OZG49184.1"/>
    </source>
</evidence>
<feature type="transmembrane region" description="Helical" evidence="9">
    <location>
        <begin position="97"/>
        <end position="123"/>
    </location>
</feature>
<feature type="transmembrane region" description="Helical" evidence="9">
    <location>
        <begin position="168"/>
        <end position="191"/>
    </location>
</feature>
<feature type="region of interest" description="Disordered" evidence="8">
    <location>
        <begin position="1066"/>
        <end position="1116"/>
    </location>
</feature>
<feature type="transmembrane region" description="Helical" evidence="9">
    <location>
        <begin position="342"/>
        <end position="361"/>
    </location>
</feature>
<evidence type="ECO:0000256" key="3">
    <source>
        <dbReference type="ARBA" id="ARBA00022692"/>
    </source>
</evidence>
<evidence type="ECO:0000256" key="5">
    <source>
        <dbReference type="ARBA" id="ARBA00022984"/>
    </source>
</evidence>
<feature type="compositionally biased region" description="Polar residues" evidence="8">
    <location>
        <begin position="671"/>
        <end position="690"/>
    </location>
</feature>
<dbReference type="GO" id="GO:0009252">
    <property type="term" value="P:peptidoglycan biosynthetic process"/>
    <property type="evidence" value="ECO:0007669"/>
    <property type="project" value="UniProtKB-KW"/>
</dbReference>
<evidence type="ECO:0000256" key="8">
    <source>
        <dbReference type="SAM" id="MobiDB-lite"/>
    </source>
</evidence>
<organism evidence="10 11">
    <name type="scientific">Bombiscardovia coagulans</name>
    <dbReference type="NCBI Taxonomy" id="686666"/>
    <lineage>
        <taxon>Bacteria</taxon>
        <taxon>Bacillati</taxon>
        <taxon>Actinomycetota</taxon>
        <taxon>Actinomycetes</taxon>
        <taxon>Bifidobacteriales</taxon>
        <taxon>Bifidobacteriaceae</taxon>
        <taxon>Bombiscardovia</taxon>
    </lineage>
</organism>
<evidence type="ECO:0000256" key="1">
    <source>
        <dbReference type="ARBA" id="ARBA00004651"/>
    </source>
</evidence>
<evidence type="ECO:0000256" key="7">
    <source>
        <dbReference type="ARBA" id="ARBA00023136"/>
    </source>
</evidence>
<proteinExistence type="predicted"/>
<feature type="transmembrane region" description="Helical" evidence="9">
    <location>
        <begin position="211"/>
        <end position="230"/>
    </location>
</feature>
<feature type="region of interest" description="Disordered" evidence="8">
    <location>
        <begin position="643"/>
        <end position="709"/>
    </location>
</feature>
<feature type="transmembrane region" description="Helical" evidence="9">
    <location>
        <begin position="135"/>
        <end position="156"/>
    </location>
</feature>
<dbReference type="PANTHER" id="PTHR47019">
    <property type="entry name" value="LIPID II FLIPPASE MURJ"/>
    <property type="match status" value="1"/>
</dbReference>
<feature type="compositionally biased region" description="Low complexity" evidence="8">
    <location>
        <begin position="1082"/>
        <end position="1093"/>
    </location>
</feature>
<dbReference type="PANTHER" id="PTHR47019:SF1">
    <property type="entry name" value="LIPID II FLIPPASE MURJ"/>
    <property type="match status" value="1"/>
</dbReference>
<keyword evidence="6 9" id="KW-1133">Transmembrane helix</keyword>
<evidence type="ECO:0000256" key="4">
    <source>
        <dbReference type="ARBA" id="ARBA00022960"/>
    </source>
</evidence>
<reference evidence="10 11" key="1">
    <citation type="journal article" date="2017" name="BMC Genomics">
        <title>Comparative genomic and phylogenomic analyses of the Bifidobacteriaceae family.</title>
        <authorList>
            <person name="Lugli G.A."/>
            <person name="Milani C."/>
            <person name="Turroni F."/>
            <person name="Duranti S."/>
            <person name="Mancabelli L."/>
            <person name="Mangifesta M."/>
            <person name="Ferrario C."/>
            <person name="Modesto M."/>
            <person name="Mattarelli P."/>
            <person name="Jiri K."/>
            <person name="van Sinderen D."/>
            <person name="Ventura M."/>
        </authorList>
    </citation>
    <scope>NUCLEOTIDE SEQUENCE [LARGE SCALE GENOMIC DNA]</scope>
    <source>
        <strain evidence="10 11">DSM 22924</strain>
    </source>
</reference>
<dbReference type="GO" id="GO:0008360">
    <property type="term" value="P:regulation of cell shape"/>
    <property type="evidence" value="ECO:0007669"/>
    <property type="project" value="UniProtKB-KW"/>
</dbReference>
<dbReference type="RefSeq" id="WP_158520417.1">
    <property type="nucleotide sequence ID" value="NZ_MWWS01000005.1"/>
</dbReference>
<dbReference type="GO" id="GO:0015648">
    <property type="term" value="F:lipid-linked peptidoglycan transporter activity"/>
    <property type="evidence" value="ECO:0007669"/>
    <property type="project" value="TreeGrafter"/>
</dbReference>
<dbReference type="GO" id="GO:0005886">
    <property type="term" value="C:plasma membrane"/>
    <property type="evidence" value="ECO:0007669"/>
    <property type="project" value="UniProtKB-SubCell"/>
</dbReference>
<evidence type="ECO:0000256" key="9">
    <source>
        <dbReference type="SAM" id="Phobius"/>
    </source>
</evidence>
<dbReference type="InterPro" id="IPR051050">
    <property type="entry name" value="Lipid_II_flippase_MurJ/MviN"/>
</dbReference>
<dbReference type="GO" id="GO:0034204">
    <property type="term" value="P:lipid translocation"/>
    <property type="evidence" value="ECO:0007669"/>
    <property type="project" value="TreeGrafter"/>
</dbReference>
<feature type="compositionally biased region" description="Polar residues" evidence="8">
    <location>
        <begin position="1066"/>
        <end position="1081"/>
    </location>
</feature>
<dbReference type="Proteomes" id="UP000216004">
    <property type="component" value="Unassembled WGS sequence"/>
</dbReference>
<keyword evidence="7 9" id="KW-0472">Membrane</keyword>
<keyword evidence="5" id="KW-0573">Peptidoglycan synthesis</keyword>
<keyword evidence="11" id="KW-1185">Reference proteome</keyword>
<accession>A0A261EQR0</accession>
<protein>
    <submittedName>
        <fullName evidence="10">Virulence factor MVIN family protein</fullName>
    </submittedName>
</protein>
<name>A0A261EQR0_9BIFI</name>
<gene>
    <name evidence="10" type="ORF">BOCO_0993</name>
</gene>
<keyword evidence="4" id="KW-0133">Cell shape</keyword>